<dbReference type="InParanoid" id="A0A1D3CT90"/>
<name>A0A1D3CT90_9EIME</name>
<evidence type="ECO:0000313" key="2">
    <source>
        <dbReference type="EMBL" id="OEH74416.1"/>
    </source>
</evidence>
<dbReference type="AlphaFoldDB" id="A0A1D3CT90"/>
<protein>
    <submittedName>
        <fullName evidence="2">Uncharacterized protein</fullName>
    </submittedName>
</protein>
<dbReference type="EMBL" id="JROU02002045">
    <property type="protein sequence ID" value="OEH74416.1"/>
    <property type="molecule type" value="Genomic_DNA"/>
</dbReference>
<gene>
    <name evidence="2" type="ORF">cyc_01566</name>
</gene>
<dbReference type="VEuPathDB" id="ToxoDB:cyc_01566"/>
<reference evidence="2 3" key="1">
    <citation type="journal article" date="2016" name="BMC Genomics">
        <title>Comparative genomics reveals Cyclospora cayetanensis possesses coccidia-like metabolism and invasion components but unique surface antigens.</title>
        <authorList>
            <person name="Liu S."/>
            <person name="Wang L."/>
            <person name="Zheng H."/>
            <person name="Xu Z."/>
            <person name="Roellig D.M."/>
            <person name="Li N."/>
            <person name="Frace M.A."/>
            <person name="Tang K."/>
            <person name="Arrowood M.J."/>
            <person name="Moss D.M."/>
            <person name="Zhang L."/>
            <person name="Feng Y."/>
            <person name="Xiao L."/>
        </authorList>
    </citation>
    <scope>NUCLEOTIDE SEQUENCE [LARGE SCALE GENOMIC DNA]</scope>
    <source>
        <strain evidence="2 3">CHN_HEN01</strain>
    </source>
</reference>
<sequence>MVSSETNRRGAPDAPVASSSGGNRVHTGMGPPMTCQGALNESKPQKATRIRSEESRSQGRGSQQDGTVQDPKGPPRTTDRLGAWGAPATSCSVMSRTPSGSRLAVHGPQVRAMLSGGSVIKGLPKNTLMTEANLLLSFFTFLLQSVVVLSQNGATSTLTRSVEHDRDRSLPLGDPSCRLRWLGSKQPVEMHAFSCFLNRAL</sequence>
<feature type="compositionally biased region" description="Polar residues" evidence="1">
    <location>
        <begin position="89"/>
        <end position="100"/>
    </location>
</feature>
<comment type="caution">
    <text evidence="2">The sequence shown here is derived from an EMBL/GenBank/DDBJ whole genome shotgun (WGS) entry which is preliminary data.</text>
</comment>
<organism evidence="2 3">
    <name type="scientific">Cyclospora cayetanensis</name>
    <dbReference type="NCBI Taxonomy" id="88456"/>
    <lineage>
        <taxon>Eukaryota</taxon>
        <taxon>Sar</taxon>
        <taxon>Alveolata</taxon>
        <taxon>Apicomplexa</taxon>
        <taxon>Conoidasida</taxon>
        <taxon>Coccidia</taxon>
        <taxon>Eucoccidiorida</taxon>
        <taxon>Eimeriorina</taxon>
        <taxon>Eimeriidae</taxon>
        <taxon>Cyclospora</taxon>
    </lineage>
</organism>
<feature type="region of interest" description="Disordered" evidence="1">
    <location>
        <begin position="1"/>
        <end position="103"/>
    </location>
</feature>
<proteinExistence type="predicted"/>
<evidence type="ECO:0000313" key="3">
    <source>
        <dbReference type="Proteomes" id="UP000095192"/>
    </source>
</evidence>
<keyword evidence="3" id="KW-1185">Reference proteome</keyword>
<dbReference type="Proteomes" id="UP000095192">
    <property type="component" value="Unassembled WGS sequence"/>
</dbReference>
<evidence type="ECO:0000256" key="1">
    <source>
        <dbReference type="SAM" id="MobiDB-lite"/>
    </source>
</evidence>
<feature type="compositionally biased region" description="Basic and acidic residues" evidence="1">
    <location>
        <begin position="1"/>
        <end position="11"/>
    </location>
</feature>
<accession>A0A1D3CT90</accession>